<dbReference type="GO" id="GO:0015276">
    <property type="term" value="F:ligand-gated monoatomic ion channel activity"/>
    <property type="evidence" value="ECO:0007669"/>
    <property type="project" value="InterPro"/>
</dbReference>
<keyword evidence="7 12" id="KW-0472">Membrane</keyword>
<name>A0AAN8XQ72_HALRR</name>
<dbReference type="InterPro" id="IPR052192">
    <property type="entry name" value="Insect_Ionotropic_Sensory_Rcpt"/>
</dbReference>
<dbReference type="GO" id="GO:0005886">
    <property type="term" value="C:plasma membrane"/>
    <property type="evidence" value="ECO:0007669"/>
    <property type="project" value="UniProtKB-SubCell"/>
</dbReference>
<protein>
    <recommendedName>
        <fullName evidence="13">Ionotropic glutamate receptor L-glutamate and glycine-binding domain-containing protein</fullName>
    </recommendedName>
</protein>
<evidence type="ECO:0000256" key="3">
    <source>
        <dbReference type="ARBA" id="ARBA00022475"/>
    </source>
</evidence>
<evidence type="ECO:0000256" key="9">
    <source>
        <dbReference type="ARBA" id="ARBA00023180"/>
    </source>
</evidence>
<dbReference type="PANTHER" id="PTHR42643:SF38">
    <property type="entry name" value="IONOTROPIC RECEPTOR 100A"/>
    <property type="match status" value="1"/>
</dbReference>
<keyword evidence="6" id="KW-0406">Ion transport</keyword>
<evidence type="ECO:0000259" key="13">
    <source>
        <dbReference type="Pfam" id="PF10613"/>
    </source>
</evidence>
<keyword evidence="11" id="KW-0407">Ion channel</keyword>
<dbReference type="InterPro" id="IPR019594">
    <property type="entry name" value="Glu/Gly-bd"/>
</dbReference>
<evidence type="ECO:0000256" key="10">
    <source>
        <dbReference type="ARBA" id="ARBA00023286"/>
    </source>
</evidence>
<comment type="subcellular location">
    <subcellularLocation>
        <location evidence="1">Cell membrane</location>
        <topology evidence="1">Multi-pass membrane protein</topology>
    </subcellularLocation>
</comment>
<evidence type="ECO:0000256" key="1">
    <source>
        <dbReference type="ARBA" id="ARBA00004651"/>
    </source>
</evidence>
<sequence>WPPFITSIQGKGPDYIVTGLLVELLNIIARQLNTCITYVLAKDRSFGTRLPNGTWTGVIALLARKEADMSAIVLSVDDIRSSVVSFSEPLYMDEQAVGHKVPVAKADILGFVKPYTASVWLLLLMMMMAALFMTLYVHYASSRFNFFD</sequence>
<dbReference type="Gene3D" id="3.40.190.10">
    <property type="entry name" value="Periplasmic binding protein-like II"/>
    <property type="match status" value="1"/>
</dbReference>
<keyword evidence="5 12" id="KW-1133">Transmembrane helix</keyword>
<dbReference type="EMBL" id="JAXCGZ010002682">
    <property type="protein sequence ID" value="KAK7083669.1"/>
    <property type="molecule type" value="Genomic_DNA"/>
</dbReference>
<dbReference type="AlphaFoldDB" id="A0AAN8XQ72"/>
<dbReference type="Proteomes" id="UP001381693">
    <property type="component" value="Unassembled WGS sequence"/>
</dbReference>
<dbReference type="SUPFAM" id="SSF53850">
    <property type="entry name" value="Periplasmic binding protein-like II"/>
    <property type="match status" value="1"/>
</dbReference>
<evidence type="ECO:0000256" key="4">
    <source>
        <dbReference type="ARBA" id="ARBA00022692"/>
    </source>
</evidence>
<evidence type="ECO:0000256" key="6">
    <source>
        <dbReference type="ARBA" id="ARBA00023065"/>
    </source>
</evidence>
<evidence type="ECO:0000313" key="14">
    <source>
        <dbReference type="EMBL" id="KAK7083669.1"/>
    </source>
</evidence>
<keyword evidence="3" id="KW-1003">Cell membrane</keyword>
<evidence type="ECO:0000313" key="15">
    <source>
        <dbReference type="Proteomes" id="UP001381693"/>
    </source>
</evidence>
<evidence type="ECO:0000256" key="8">
    <source>
        <dbReference type="ARBA" id="ARBA00023170"/>
    </source>
</evidence>
<gene>
    <name evidence="14" type="ORF">SK128_013605</name>
</gene>
<evidence type="ECO:0000256" key="5">
    <source>
        <dbReference type="ARBA" id="ARBA00022989"/>
    </source>
</evidence>
<evidence type="ECO:0000256" key="2">
    <source>
        <dbReference type="ARBA" id="ARBA00022448"/>
    </source>
</evidence>
<keyword evidence="2" id="KW-0813">Transport</keyword>
<evidence type="ECO:0000256" key="11">
    <source>
        <dbReference type="ARBA" id="ARBA00023303"/>
    </source>
</evidence>
<keyword evidence="4 12" id="KW-0812">Transmembrane</keyword>
<comment type="caution">
    <text evidence="14">The sequence shown here is derived from an EMBL/GenBank/DDBJ whole genome shotgun (WGS) entry which is preliminary data.</text>
</comment>
<organism evidence="14 15">
    <name type="scientific">Halocaridina rubra</name>
    <name type="common">Hawaiian red shrimp</name>
    <dbReference type="NCBI Taxonomy" id="373956"/>
    <lineage>
        <taxon>Eukaryota</taxon>
        <taxon>Metazoa</taxon>
        <taxon>Ecdysozoa</taxon>
        <taxon>Arthropoda</taxon>
        <taxon>Crustacea</taxon>
        <taxon>Multicrustacea</taxon>
        <taxon>Malacostraca</taxon>
        <taxon>Eumalacostraca</taxon>
        <taxon>Eucarida</taxon>
        <taxon>Decapoda</taxon>
        <taxon>Pleocyemata</taxon>
        <taxon>Caridea</taxon>
        <taxon>Atyoidea</taxon>
        <taxon>Atyidae</taxon>
        <taxon>Halocaridina</taxon>
    </lineage>
</organism>
<feature type="domain" description="Ionotropic glutamate receptor L-glutamate and glycine-binding" evidence="13">
    <location>
        <begin position="15"/>
        <end position="93"/>
    </location>
</feature>
<feature type="transmembrane region" description="Helical" evidence="12">
    <location>
        <begin position="119"/>
        <end position="139"/>
    </location>
</feature>
<feature type="non-terminal residue" evidence="14">
    <location>
        <position position="148"/>
    </location>
</feature>
<dbReference type="Pfam" id="PF10613">
    <property type="entry name" value="Lig_chan-Glu_bd"/>
    <property type="match status" value="1"/>
</dbReference>
<feature type="non-terminal residue" evidence="14">
    <location>
        <position position="1"/>
    </location>
</feature>
<keyword evidence="10" id="KW-1071">Ligand-gated ion channel</keyword>
<accession>A0AAN8XQ72</accession>
<dbReference type="PANTHER" id="PTHR42643">
    <property type="entry name" value="IONOTROPIC RECEPTOR 20A-RELATED"/>
    <property type="match status" value="1"/>
</dbReference>
<keyword evidence="8" id="KW-0675">Receptor</keyword>
<proteinExistence type="predicted"/>
<reference evidence="14 15" key="1">
    <citation type="submission" date="2023-11" db="EMBL/GenBank/DDBJ databases">
        <title>Halocaridina rubra genome assembly.</title>
        <authorList>
            <person name="Smith C."/>
        </authorList>
    </citation>
    <scope>NUCLEOTIDE SEQUENCE [LARGE SCALE GENOMIC DNA]</scope>
    <source>
        <strain evidence="14">EP-1</strain>
        <tissue evidence="14">Whole</tissue>
    </source>
</reference>
<keyword evidence="9" id="KW-0325">Glycoprotein</keyword>
<evidence type="ECO:0000256" key="7">
    <source>
        <dbReference type="ARBA" id="ARBA00023136"/>
    </source>
</evidence>
<evidence type="ECO:0000256" key="12">
    <source>
        <dbReference type="SAM" id="Phobius"/>
    </source>
</evidence>
<keyword evidence="15" id="KW-1185">Reference proteome</keyword>